<comment type="caution">
    <text evidence="1">The sequence shown here is derived from an EMBL/GenBank/DDBJ whole genome shotgun (WGS) entry which is preliminary data.</text>
</comment>
<proteinExistence type="predicted"/>
<evidence type="ECO:0000313" key="2">
    <source>
        <dbReference type="Proteomes" id="UP000626109"/>
    </source>
</evidence>
<gene>
    <name evidence="1" type="ORF">PGLA2088_LOCUS43054</name>
</gene>
<evidence type="ECO:0000313" key="1">
    <source>
        <dbReference type="EMBL" id="CAE8723325.1"/>
    </source>
</evidence>
<dbReference type="EMBL" id="CAJNNW010034625">
    <property type="protein sequence ID" value="CAE8723325.1"/>
    <property type="molecule type" value="Genomic_DNA"/>
</dbReference>
<organism evidence="1 2">
    <name type="scientific">Polarella glacialis</name>
    <name type="common">Dinoflagellate</name>
    <dbReference type="NCBI Taxonomy" id="89957"/>
    <lineage>
        <taxon>Eukaryota</taxon>
        <taxon>Sar</taxon>
        <taxon>Alveolata</taxon>
        <taxon>Dinophyceae</taxon>
        <taxon>Suessiales</taxon>
        <taxon>Suessiaceae</taxon>
        <taxon>Polarella</taxon>
    </lineage>
</organism>
<dbReference type="AlphaFoldDB" id="A0A813LB50"/>
<protein>
    <submittedName>
        <fullName evidence="1">Uncharacterized protein</fullName>
    </submittedName>
</protein>
<reference evidence="1" key="1">
    <citation type="submission" date="2021-02" db="EMBL/GenBank/DDBJ databases">
        <authorList>
            <person name="Dougan E. K."/>
            <person name="Rhodes N."/>
            <person name="Thang M."/>
            <person name="Chan C."/>
        </authorList>
    </citation>
    <scope>NUCLEOTIDE SEQUENCE</scope>
</reference>
<dbReference type="Proteomes" id="UP000626109">
    <property type="component" value="Unassembled WGS sequence"/>
</dbReference>
<name>A0A813LB50_POLGL</name>
<accession>A0A813LB50</accession>
<sequence>MVRSDGSLPLFRIKFVMMSDFYQNSVGILLLPLLLSFPRQLSVDQTVVFVDLLGRCVALFPLLPDFVDDQAWCSCCCLLEQQAASSLFSLFSFFSLCSITSPYFICMVELHGFP</sequence>